<proteinExistence type="predicted"/>
<dbReference type="EMBL" id="JABCIY010000063">
    <property type="protein sequence ID" value="KAF7194179.1"/>
    <property type="molecule type" value="Genomic_DNA"/>
</dbReference>
<dbReference type="Proteomes" id="UP000660729">
    <property type="component" value="Unassembled WGS sequence"/>
</dbReference>
<dbReference type="InterPro" id="IPR036866">
    <property type="entry name" value="RibonucZ/Hydroxyglut_hydro"/>
</dbReference>
<dbReference type="GO" id="GO:0070292">
    <property type="term" value="P:N-acylphosphatidylethanolamine metabolic process"/>
    <property type="evidence" value="ECO:0007669"/>
    <property type="project" value="TreeGrafter"/>
</dbReference>
<dbReference type="Pfam" id="PF12706">
    <property type="entry name" value="Lactamase_B_2"/>
    <property type="match status" value="1"/>
</dbReference>
<dbReference type="GO" id="GO:0005737">
    <property type="term" value="C:cytoplasm"/>
    <property type="evidence" value="ECO:0007669"/>
    <property type="project" value="TreeGrafter"/>
</dbReference>
<dbReference type="GO" id="GO:0070290">
    <property type="term" value="F:N-acylphosphatidylethanolamine-specific phospholipase D activity"/>
    <property type="evidence" value="ECO:0007669"/>
    <property type="project" value="TreeGrafter"/>
</dbReference>
<dbReference type="AlphaFoldDB" id="A0A8H6RNB5"/>
<name>A0A8H6RNB5_9PEZI</name>
<dbReference type="InterPro" id="IPR001279">
    <property type="entry name" value="Metallo-B-lactamas"/>
</dbReference>
<keyword evidence="3" id="KW-1185">Reference proteome</keyword>
<dbReference type="PANTHER" id="PTHR15032:SF4">
    <property type="entry name" value="N-ACYL-PHOSPHATIDYLETHANOLAMINE-HYDROLYZING PHOSPHOLIPASE D"/>
    <property type="match status" value="1"/>
</dbReference>
<accession>A0A8H6RNB5</accession>
<sequence>MQSSTRASYRALEPRIPASKIISTLVCARNMSTPNNITVTQLQDRNPEPSKAKAHHVGEPPTAFHNPWPSFKEHGSKAELFRLRFGSHPEKNFVPVPEGPNGSRSDQLVKVLRPQWGAAQRDKLRVTWIGHASFLVETPAAPGQDRGVRVLFDPVFSERTSPLTWLGPKRYTPTPCSLEELPDPDVVCISHDHYDHLDFDVVSRLYNKLKGRLHFFVGLNIKKWFLQHVGCADGDVTEMDWWQSCEAAVLDIGQARLTCCPTQHFSGRTPFNGGSTLWCSWALESAGKKLYFAGDTAYQARDAPSPCPVFAQIGDHIGPFDLALIPIGLYSPTYIAASVHVHPEQSLEIHKSIKSRLSIGMHYGTVRGGLSAAYEPVTDPPRRWREAAEKEGIWNGGGVEGDGSSIDLSKPGVGLCHVGETVAV</sequence>
<dbReference type="PANTHER" id="PTHR15032">
    <property type="entry name" value="N-ACYL-PHOSPHATIDYLETHANOLAMINE-HYDROLYZING PHOSPHOLIPASE D"/>
    <property type="match status" value="1"/>
</dbReference>
<dbReference type="SUPFAM" id="SSF56281">
    <property type="entry name" value="Metallo-hydrolase/oxidoreductase"/>
    <property type="match status" value="1"/>
</dbReference>
<gene>
    <name evidence="2" type="ORF">HII31_04416</name>
</gene>
<protein>
    <submittedName>
        <fullName evidence="2">Metal-dependent hydrolase lscR</fullName>
    </submittedName>
</protein>
<comment type="caution">
    <text evidence="2">The sequence shown here is derived from an EMBL/GenBank/DDBJ whole genome shotgun (WGS) entry which is preliminary data.</text>
</comment>
<evidence type="ECO:0000313" key="3">
    <source>
        <dbReference type="Proteomes" id="UP000660729"/>
    </source>
</evidence>
<dbReference type="GO" id="GO:0070291">
    <property type="term" value="P:N-acylethanolamine metabolic process"/>
    <property type="evidence" value="ECO:0007669"/>
    <property type="project" value="TreeGrafter"/>
</dbReference>
<keyword evidence="2" id="KW-0378">Hydrolase</keyword>
<dbReference type="OrthoDB" id="332863at2759"/>
<organism evidence="2 3">
    <name type="scientific">Pseudocercospora fuligena</name>
    <dbReference type="NCBI Taxonomy" id="685502"/>
    <lineage>
        <taxon>Eukaryota</taxon>
        <taxon>Fungi</taxon>
        <taxon>Dikarya</taxon>
        <taxon>Ascomycota</taxon>
        <taxon>Pezizomycotina</taxon>
        <taxon>Dothideomycetes</taxon>
        <taxon>Dothideomycetidae</taxon>
        <taxon>Mycosphaerellales</taxon>
        <taxon>Mycosphaerellaceae</taxon>
        <taxon>Pseudocercospora</taxon>
    </lineage>
</organism>
<dbReference type="Gene3D" id="3.60.15.10">
    <property type="entry name" value="Ribonuclease Z/Hydroxyacylglutathione hydrolase-like"/>
    <property type="match status" value="1"/>
</dbReference>
<reference evidence="2" key="1">
    <citation type="submission" date="2020-04" db="EMBL/GenBank/DDBJ databases">
        <title>Draft genome resource of the tomato pathogen Pseudocercospora fuligena.</title>
        <authorList>
            <person name="Zaccaron A."/>
        </authorList>
    </citation>
    <scope>NUCLEOTIDE SEQUENCE</scope>
    <source>
        <strain evidence="2">PF001</strain>
    </source>
</reference>
<evidence type="ECO:0000259" key="1">
    <source>
        <dbReference type="Pfam" id="PF12706"/>
    </source>
</evidence>
<feature type="domain" description="Metallo-beta-lactamase" evidence="1">
    <location>
        <begin position="149"/>
        <end position="363"/>
    </location>
</feature>
<evidence type="ECO:0000313" key="2">
    <source>
        <dbReference type="EMBL" id="KAF7194179.1"/>
    </source>
</evidence>